<organism evidence="7 8">
    <name type="scientific">Pogonophryne albipinna</name>
    <dbReference type="NCBI Taxonomy" id="1090488"/>
    <lineage>
        <taxon>Eukaryota</taxon>
        <taxon>Metazoa</taxon>
        <taxon>Chordata</taxon>
        <taxon>Craniata</taxon>
        <taxon>Vertebrata</taxon>
        <taxon>Euteleostomi</taxon>
        <taxon>Actinopterygii</taxon>
        <taxon>Neopterygii</taxon>
        <taxon>Teleostei</taxon>
        <taxon>Neoteleostei</taxon>
        <taxon>Acanthomorphata</taxon>
        <taxon>Eupercaria</taxon>
        <taxon>Perciformes</taxon>
        <taxon>Notothenioidei</taxon>
        <taxon>Pogonophryne</taxon>
    </lineage>
</organism>
<evidence type="ECO:0000256" key="4">
    <source>
        <dbReference type="SAM" id="MobiDB-lite"/>
    </source>
</evidence>
<keyword evidence="2" id="KW-1015">Disulfide bond</keyword>
<feature type="region of interest" description="Disordered" evidence="4">
    <location>
        <begin position="767"/>
        <end position="793"/>
    </location>
</feature>
<feature type="coiled-coil region" evidence="3">
    <location>
        <begin position="402"/>
        <end position="429"/>
    </location>
</feature>
<dbReference type="PROSITE" id="PS51041">
    <property type="entry name" value="EMI"/>
    <property type="match status" value="1"/>
</dbReference>
<comment type="caution">
    <text evidence="7">The sequence shown here is derived from an EMBL/GenBank/DDBJ whole genome shotgun (WGS) entry which is preliminary data.</text>
</comment>
<dbReference type="Pfam" id="PF07546">
    <property type="entry name" value="EMI"/>
    <property type="match status" value="1"/>
</dbReference>
<proteinExistence type="predicted"/>
<reference evidence="7" key="1">
    <citation type="submission" date="2022-11" db="EMBL/GenBank/DDBJ databases">
        <title>Chromosome-level genome of Pogonophryne albipinna.</title>
        <authorList>
            <person name="Jo E."/>
        </authorList>
    </citation>
    <scope>NUCLEOTIDE SEQUENCE</scope>
    <source>
        <strain evidence="7">SGF0006</strain>
        <tissue evidence="7">Muscle</tissue>
    </source>
</reference>
<sequence length="1022" mass="113532">MHFVSPLVLVTLFLSLIEAKFYRPLQFNQYKAGPTQYHEQGKPTSRHKNHCAYVVEKTVSFTVQDGAAPYVKAEYNKCSWGQKCPTLQYRLMYKPLFKVAHKTVTELEWRCCPGYSGYGCMEGHPVYQHPMKMMPPFKGPPMKGPQFKGPPMKGPQFKGPQYKGPMSKGPQYKGPMSKGPMFKGPMFKGPPINMKANPWSQKGPPTGSFNYQMRQFGPPRTYPEESMPEHQGPNQPEHQEPHHTEHEELHHTEHEEPHHTEHEEPHHTEREGPHHTGHEEPHHTGHEEPHHTGHEEPHHTGHEEPHHTGHEEPHHTGHEEPHHTGHEEPHHTGHEEPHHTEHEGPHHTEHNQEHDQGHGLGGQPEDHIPEEIPARPSGGEQPEGQAVDSETEDRIYRMEEDVQRLNRGLETLRGTVNGLEESLRASLREDANRMLSALLSASPGAVPAPAAASGQSTVGFVEISLGGPEAEGLDGRTVFPGLTELNGRVEELRTVLQAKTLELQELKATVTGHDGALKKMSAGIISDSTVSLEGAPQIAIENLMDGKLSEARSEILGGFEVRVKSAEGKCEEKAGDLRRQCQREQSERQEQMEDALEGSNTDLRSELRNLQMQVQGLKASGNCSSRVGGLVERVHRLETSVAGLNQSQGHLRVELGGHKDHIEGMLEGRLGYVEAKLNVTGELKHNSSERGSVFPEAGQGVEEARMEGRLLALEDRLLMALEELVNSTSPALQKGHAVPALEKEMDSIRERLEVDVDRLQRQLSSLETRCTSSSTKTPSAIQGDSAANPSEEQNVKDALDMQGDRLKRLNVTLQNVLKLLHQQEQAEGVNPVQGELTILKFNVRSVNHTLKDLQETLGTVVHQVGQANSSWQLSEASLAKQIKGVVQLVGHQAAMLGAGERRLTRVKVELQGMRRRLAEEVRGCRSTAMGVRKEVTEVGGRVTSVEDQCKGLSYLAEDLERIREELEKQSSGLLVQVNGTLSSHAQQLSELRGEVRNCTAQLDPTQHSSEPEPRRGDTFALN</sequence>
<feature type="compositionally biased region" description="Basic and acidic residues" evidence="4">
    <location>
        <begin position="364"/>
        <end position="373"/>
    </location>
</feature>
<feature type="coiled-coil region" evidence="3">
    <location>
        <begin position="574"/>
        <end position="620"/>
    </location>
</feature>
<feature type="domain" description="EMI" evidence="6">
    <location>
        <begin position="47"/>
        <end position="122"/>
    </location>
</feature>
<keyword evidence="8" id="KW-1185">Reference proteome</keyword>
<feature type="region of interest" description="Disordered" evidence="4">
    <location>
        <begin position="196"/>
        <end position="392"/>
    </location>
</feature>
<evidence type="ECO:0000256" key="2">
    <source>
        <dbReference type="ARBA" id="ARBA00023157"/>
    </source>
</evidence>
<feature type="coiled-coil region" evidence="3">
    <location>
        <begin position="949"/>
        <end position="976"/>
    </location>
</feature>
<gene>
    <name evidence="7" type="ORF">JOQ06_022561</name>
</gene>
<feature type="compositionally biased region" description="Polar residues" evidence="4">
    <location>
        <begin position="767"/>
        <end position="792"/>
    </location>
</feature>
<evidence type="ECO:0000256" key="5">
    <source>
        <dbReference type="SAM" id="SignalP"/>
    </source>
</evidence>
<evidence type="ECO:0000313" key="8">
    <source>
        <dbReference type="Proteomes" id="UP001219934"/>
    </source>
</evidence>
<keyword evidence="1 5" id="KW-0732">Signal</keyword>
<keyword evidence="3" id="KW-0175">Coiled coil</keyword>
<feature type="compositionally biased region" description="Basic and acidic residues" evidence="4">
    <location>
        <begin position="1009"/>
        <end position="1022"/>
    </location>
</feature>
<feature type="coiled-coil region" evidence="3">
    <location>
        <begin position="482"/>
        <end position="509"/>
    </location>
</feature>
<accession>A0AAD6F597</accession>
<feature type="region of interest" description="Disordered" evidence="4">
    <location>
        <begin position="1001"/>
        <end position="1022"/>
    </location>
</feature>
<evidence type="ECO:0000256" key="1">
    <source>
        <dbReference type="ARBA" id="ARBA00022729"/>
    </source>
</evidence>
<feature type="signal peptide" evidence="5">
    <location>
        <begin position="1"/>
        <end position="19"/>
    </location>
</feature>
<feature type="chain" id="PRO_5041922685" description="EMI domain-containing protein" evidence="5">
    <location>
        <begin position="20"/>
        <end position="1022"/>
    </location>
</feature>
<dbReference type="Proteomes" id="UP001219934">
    <property type="component" value="Unassembled WGS sequence"/>
</dbReference>
<evidence type="ECO:0000256" key="3">
    <source>
        <dbReference type="SAM" id="Coils"/>
    </source>
</evidence>
<dbReference type="InterPro" id="IPR011489">
    <property type="entry name" value="EMI_domain"/>
</dbReference>
<protein>
    <recommendedName>
        <fullName evidence="6">EMI domain-containing protein</fullName>
    </recommendedName>
</protein>
<dbReference type="EMBL" id="JAPTMU010000102">
    <property type="protein sequence ID" value="KAJ4921806.1"/>
    <property type="molecule type" value="Genomic_DNA"/>
</dbReference>
<evidence type="ECO:0000313" key="7">
    <source>
        <dbReference type="EMBL" id="KAJ4921806.1"/>
    </source>
</evidence>
<evidence type="ECO:0000259" key="6">
    <source>
        <dbReference type="PROSITE" id="PS51041"/>
    </source>
</evidence>
<name>A0AAD6F597_9TELE</name>
<feature type="compositionally biased region" description="Basic and acidic residues" evidence="4">
    <location>
        <begin position="237"/>
        <end position="357"/>
    </location>
</feature>
<dbReference type="Gene3D" id="1.10.287.1490">
    <property type="match status" value="1"/>
</dbReference>
<dbReference type="AlphaFoldDB" id="A0AAD6F597"/>